<comment type="subcellular location">
    <subcellularLocation>
        <location evidence="1">Cell outer membrane</location>
    </subcellularLocation>
</comment>
<dbReference type="SUPFAM" id="SSF56935">
    <property type="entry name" value="Porins"/>
    <property type="match status" value="1"/>
</dbReference>
<dbReference type="STRING" id="153721.MYP_4382"/>
<dbReference type="Gene3D" id="2.40.170.20">
    <property type="entry name" value="TonB-dependent receptor, beta-barrel domain"/>
    <property type="match status" value="1"/>
</dbReference>
<evidence type="ECO:0000259" key="4">
    <source>
        <dbReference type="Pfam" id="PF07715"/>
    </source>
</evidence>
<evidence type="ECO:0000256" key="1">
    <source>
        <dbReference type="ARBA" id="ARBA00004442"/>
    </source>
</evidence>
<keyword evidence="2" id="KW-0472">Membrane</keyword>
<sequence length="765" mass="86635">MVLVYLVSAKSYSQIKHTISGIVKDNATGEVLTGATVSVKETVTGTVANENGYYFLYLPQGNYTLLVNFFGYKSKEIKVELVKDVTINISMSEDVDELKEVIVTTEKKNDNITKAEIGVEKLEVKEINKIPVLLGEKDIIKSIQLIPGVKSGEGTAGFYVRGGGVDQNLVLLDDAPIYNASHLLGFFSVFNSDAINDLTIYKGGIPAQFGGRLSSVLDIRSNEGNYKKLSANGGIGLISSRLNIEAPIIKDKASIMLAGRRSYADLFLKLSPEEGLKNSKLYFYDLNGKLTFRLGEKDRVFISGYFGRDVLGYKKLFNFDWGNAAATVKWMHTFNDKWYSSTSLIHSDYRYRIKLDFSGTSLFIISKINNNQLKQDFQYVPSARSKLNFGAITSYLKVVPGIVTTKSDNTENEEKLSNKVGWENAAYISHDFKYSEKLNLVYGLRLTSFSVLGPGDFLDIDKNGNTLDTSSYASGKIVKTYVNLEPRFAASYVFNERSSIKAAYCRTTQNVHLLSNSTSGSPTDQWIPTSKYVKPEIGDQVSVGYFRNFDENKYQFSAEAYYKDMQNQVDFKNNAQLGLNNNVENQILIGKGRAYGIEFFLKKKYGKFNGWIGYTISKTERKFDLINEGSYYPAKQDRRHDISVVGIYELSSKWTLSGSWVYYTGNAITYPSGKYYADNRVLFYYGDRNQDRMPDYHRLDIGATWIRKKTEKFESSWTFSIYNLYGRANPYMIYFRQNEADASKTEAVKVTLFKMVPSFTYNFKF</sequence>
<comment type="caution">
    <text evidence="5">The sequence shown here is derived from an EMBL/GenBank/DDBJ whole genome shotgun (WGS) entry which is preliminary data.</text>
</comment>
<dbReference type="Gene3D" id="2.60.40.1120">
    <property type="entry name" value="Carboxypeptidase-like, regulatory domain"/>
    <property type="match status" value="1"/>
</dbReference>
<dbReference type="SUPFAM" id="SSF49464">
    <property type="entry name" value="Carboxypeptidase regulatory domain-like"/>
    <property type="match status" value="1"/>
</dbReference>
<dbReference type="InterPro" id="IPR008969">
    <property type="entry name" value="CarboxyPept-like_regulatory"/>
</dbReference>
<dbReference type="GO" id="GO:0009279">
    <property type="term" value="C:cell outer membrane"/>
    <property type="evidence" value="ECO:0007669"/>
    <property type="project" value="UniProtKB-SubCell"/>
</dbReference>
<organism evidence="5 6">
    <name type="scientific">Sporocytophaga myxococcoides</name>
    <dbReference type="NCBI Taxonomy" id="153721"/>
    <lineage>
        <taxon>Bacteria</taxon>
        <taxon>Pseudomonadati</taxon>
        <taxon>Bacteroidota</taxon>
        <taxon>Cytophagia</taxon>
        <taxon>Cytophagales</taxon>
        <taxon>Cytophagaceae</taxon>
        <taxon>Sporocytophaga</taxon>
    </lineage>
</organism>
<evidence type="ECO:0000256" key="3">
    <source>
        <dbReference type="ARBA" id="ARBA00023237"/>
    </source>
</evidence>
<keyword evidence="6" id="KW-1185">Reference proteome</keyword>
<keyword evidence="3" id="KW-0998">Cell outer membrane</keyword>
<protein>
    <submittedName>
        <fullName evidence="5">Tonb-dependent receptor</fullName>
    </submittedName>
</protein>
<dbReference type="InterPro" id="IPR036942">
    <property type="entry name" value="Beta-barrel_TonB_sf"/>
</dbReference>
<keyword evidence="5" id="KW-0675">Receptor</keyword>
<gene>
    <name evidence="5" type="ORF">MYP_4382</name>
</gene>
<evidence type="ECO:0000256" key="2">
    <source>
        <dbReference type="ARBA" id="ARBA00023136"/>
    </source>
</evidence>
<dbReference type="Proteomes" id="UP000030185">
    <property type="component" value="Unassembled WGS sequence"/>
</dbReference>
<dbReference type="InterPro" id="IPR037066">
    <property type="entry name" value="Plug_dom_sf"/>
</dbReference>
<name>A0A098LL60_9BACT</name>
<dbReference type="InterPro" id="IPR012910">
    <property type="entry name" value="Plug_dom"/>
</dbReference>
<dbReference type="Pfam" id="PF13715">
    <property type="entry name" value="CarbopepD_reg_2"/>
    <property type="match status" value="1"/>
</dbReference>
<feature type="domain" description="TonB-dependent receptor plug" evidence="4">
    <location>
        <begin position="136"/>
        <end position="212"/>
    </location>
</feature>
<dbReference type="Gene3D" id="2.170.130.10">
    <property type="entry name" value="TonB-dependent receptor, plug domain"/>
    <property type="match status" value="1"/>
</dbReference>
<evidence type="ECO:0000313" key="6">
    <source>
        <dbReference type="Proteomes" id="UP000030185"/>
    </source>
</evidence>
<dbReference type="EMBL" id="BBLT01000011">
    <property type="protein sequence ID" value="GAL87152.1"/>
    <property type="molecule type" value="Genomic_DNA"/>
</dbReference>
<accession>A0A098LL60</accession>
<evidence type="ECO:0000313" key="5">
    <source>
        <dbReference type="EMBL" id="GAL87152.1"/>
    </source>
</evidence>
<dbReference type="AlphaFoldDB" id="A0A098LL60"/>
<reference evidence="5 6" key="1">
    <citation type="submission" date="2014-09" db="EMBL/GenBank/DDBJ databases">
        <title>Sporocytophaga myxococcoides PG-01 genome sequencing.</title>
        <authorList>
            <person name="Liu L."/>
            <person name="Gao P.J."/>
            <person name="Chen G.J."/>
            <person name="Wang L.S."/>
        </authorList>
    </citation>
    <scope>NUCLEOTIDE SEQUENCE [LARGE SCALE GENOMIC DNA]</scope>
    <source>
        <strain evidence="5 6">PG-01</strain>
    </source>
</reference>
<dbReference type="Pfam" id="PF07715">
    <property type="entry name" value="Plug"/>
    <property type="match status" value="1"/>
</dbReference>
<proteinExistence type="predicted"/>
<dbReference type="eggNOG" id="COG4771">
    <property type="taxonomic scope" value="Bacteria"/>
</dbReference>